<dbReference type="GeneID" id="93770035"/>
<gene>
    <name evidence="3" type="ORF">FB564_0696</name>
    <name evidence="2" type="ORF">Sar04_03860</name>
</gene>
<dbReference type="EMBL" id="VFOL01000001">
    <property type="protein sequence ID" value="TQL35633.1"/>
    <property type="molecule type" value="Genomic_DNA"/>
</dbReference>
<sequence>MKSLPTRLGLPSRDHLVARLTHPVLTAIVLAAAGIAASAATLANASLPVIAWVVLALTAGFSISGSV</sequence>
<reference evidence="2 5" key="2">
    <citation type="submission" date="2021-03" db="EMBL/GenBank/DDBJ databases">
        <title>Whole genome shotgun sequence of Salinispora arenicola NBRC 105043.</title>
        <authorList>
            <person name="Komaki H."/>
            <person name="Tamura T."/>
        </authorList>
    </citation>
    <scope>NUCLEOTIDE SEQUENCE [LARGE SCALE GENOMIC DNA]</scope>
    <source>
        <strain evidence="2 5">NBRC 105043</strain>
    </source>
</reference>
<dbReference type="EMBL" id="BOQM01000002">
    <property type="protein sequence ID" value="GIM81769.1"/>
    <property type="molecule type" value="Genomic_DNA"/>
</dbReference>
<feature type="transmembrane region" description="Helical" evidence="1">
    <location>
        <begin position="20"/>
        <end position="43"/>
    </location>
</feature>
<protein>
    <submittedName>
        <fullName evidence="3">Uncharacterized protein</fullName>
    </submittedName>
</protein>
<dbReference type="RefSeq" id="WP_016814343.1">
    <property type="nucleotide sequence ID" value="NZ_BOQM01000002.1"/>
</dbReference>
<dbReference type="Proteomes" id="UP000315983">
    <property type="component" value="Unassembled WGS sequence"/>
</dbReference>
<name>A0A542XIX3_SALAC</name>
<comment type="caution">
    <text evidence="3">The sequence shown here is derived from an EMBL/GenBank/DDBJ whole genome shotgun (WGS) entry which is preliminary data.</text>
</comment>
<evidence type="ECO:0000313" key="3">
    <source>
        <dbReference type="EMBL" id="TQL35633.1"/>
    </source>
</evidence>
<accession>A0A542XIX3</accession>
<dbReference type="Proteomes" id="UP000677457">
    <property type="component" value="Unassembled WGS sequence"/>
</dbReference>
<evidence type="ECO:0000313" key="2">
    <source>
        <dbReference type="EMBL" id="GIM81769.1"/>
    </source>
</evidence>
<keyword evidence="1" id="KW-0812">Transmembrane</keyword>
<organism evidence="3 4">
    <name type="scientific">Salinispora arenicola</name>
    <dbReference type="NCBI Taxonomy" id="168697"/>
    <lineage>
        <taxon>Bacteria</taxon>
        <taxon>Bacillati</taxon>
        <taxon>Actinomycetota</taxon>
        <taxon>Actinomycetes</taxon>
        <taxon>Micromonosporales</taxon>
        <taxon>Micromonosporaceae</taxon>
        <taxon>Salinispora</taxon>
    </lineage>
</organism>
<evidence type="ECO:0000313" key="4">
    <source>
        <dbReference type="Proteomes" id="UP000315983"/>
    </source>
</evidence>
<feature type="transmembrane region" description="Helical" evidence="1">
    <location>
        <begin position="49"/>
        <end position="66"/>
    </location>
</feature>
<keyword evidence="1" id="KW-1133">Transmembrane helix</keyword>
<evidence type="ECO:0000313" key="5">
    <source>
        <dbReference type="Proteomes" id="UP000677457"/>
    </source>
</evidence>
<keyword evidence="1" id="KW-0472">Membrane</keyword>
<reference evidence="3 4" key="1">
    <citation type="submission" date="2019-06" db="EMBL/GenBank/DDBJ databases">
        <title>Sequencing the genomes of 1000 actinobacteria strains.</title>
        <authorList>
            <person name="Klenk H.-P."/>
        </authorList>
    </citation>
    <scope>NUCLEOTIDE SEQUENCE [LARGE SCALE GENOMIC DNA]</scope>
    <source>
        <strain evidence="3 4">DSM 44819</strain>
    </source>
</reference>
<proteinExistence type="predicted"/>
<keyword evidence="5" id="KW-1185">Reference proteome</keyword>
<evidence type="ECO:0000256" key="1">
    <source>
        <dbReference type="SAM" id="Phobius"/>
    </source>
</evidence>
<dbReference type="AlphaFoldDB" id="A0A542XIX3"/>